<evidence type="ECO:0000256" key="2">
    <source>
        <dbReference type="SAM" id="Phobius"/>
    </source>
</evidence>
<dbReference type="Pfam" id="PF07987">
    <property type="entry name" value="DUF1775"/>
    <property type="match status" value="1"/>
</dbReference>
<proteinExistence type="predicted"/>
<sequence length="264" mass="26307">MRRTFTLASLAAAGVLLLAVPASAHVTVNPNSAAQGSYTEVNVRVPNEQDKADTTKIEFFLPTDHPIASVSTESVPGWTVSVVKAKLAKPLTTDDGQVTEAVSEIVWSGGAIRPGQFQDFALSLGPLPSDTSSLTFKALQTYSDGTVVRWIQPSVPGQPEPDNPAPVLKLTAPAATADSSTGASAGGGTNAADAGAGGGGSSEATSPTVTTAASVSSNSDTLARVLGGIGLVVGLLGIGFGYLGWRRGGSGGSGTAGTVGNSGQ</sequence>
<dbReference type="CDD" id="cd08545">
    <property type="entry name" value="YcnI_like"/>
    <property type="match status" value="1"/>
</dbReference>
<keyword evidence="2" id="KW-1133">Transmembrane helix</keyword>
<feature type="compositionally biased region" description="Gly residues" evidence="1">
    <location>
        <begin position="184"/>
        <end position="201"/>
    </location>
</feature>
<feature type="chain" id="PRO_5045258399" evidence="3">
    <location>
        <begin position="25"/>
        <end position="264"/>
    </location>
</feature>
<feature type="compositionally biased region" description="Low complexity" evidence="1">
    <location>
        <begin position="202"/>
        <end position="217"/>
    </location>
</feature>
<dbReference type="InterPro" id="IPR038507">
    <property type="entry name" value="YcnI-like_sf"/>
</dbReference>
<feature type="signal peptide" evidence="3">
    <location>
        <begin position="1"/>
        <end position="24"/>
    </location>
</feature>
<dbReference type="Proteomes" id="UP001592531">
    <property type="component" value="Unassembled WGS sequence"/>
</dbReference>
<keyword evidence="3" id="KW-0732">Signal</keyword>
<evidence type="ECO:0000259" key="4">
    <source>
        <dbReference type="Pfam" id="PF07987"/>
    </source>
</evidence>
<keyword evidence="6" id="KW-1185">Reference proteome</keyword>
<feature type="region of interest" description="Disordered" evidence="1">
    <location>
        <begin position="174"/>
        <end position="217"/>
    </location>
</feature>
<keyword evidence="2" id="KW-0812">Transmembrane</keyword>
<evidence type="ECO:0000256" key="1">
    <source>
        <dbReference type="SAM" id="MobiDB-lite"/>
    </source>
</evidence>
<keyword evidence="2" id="KW-0472">Membrane</keyword>
<feature type="transmembrane region" description="Helical" evidence="2">
    <location>
        <begin position="225"/>
        <end position="245"/>
    </location>
</feature>
<name>A0ABV6VW60_9ACTN</name>
<dbReference type="Gene3D" id="2.60.40.2230">
    <property type="entry name" value="Uncharacterised protein YcnI-like PF07987, DUF1775"/>
    <property type="match status" value="1"/>
</dbReference>
<feature type="compositionally biased region" description="Low complexity" evidence="1">
    <location>
        <begin position="174"/>
        <end position="183"/>
    </location>
</feature>
<evidence type="ECO:0000313" key="5">
    <source>
        <dbReference type="EMBL" id="MFC1417935.1"/>
    </source>
</evidence>
<feature type="domain" description="YncI copper-binding" evidence="4">
    <location>
        <begin position="25"/>
        <end position="170"/>
    </location>
</feature>
<evidence type="ECO:0000256" key="3">
    <source>
        <dbReference type="SAM" id="SignalP"/>
    </source>
</evidence>
<organism evidence="5 6">
    <name type="scientific">Streptacidiphilus cavernicola</name>
    <dbReference type="NCBI Taxonomy" id="3342716"/>
    <lineage>
        <taxon>Bacteria</taxon>
        <taxon>Bacillati</taxon>
        <taxon>Actinomycetota</taxon>
        <taxon>Actinomycetes</taxon>
        <taxon>Kitasatosporales</taxon>
        <taxon>Streptomycetaceae</taxon>
        <taxon>Streptacidiphilus</taxon>
    </lineage>
</organism>
<dbReference type="RefSeq" id="WP_380536516.1">
    <property type="nucleotide sequence ID" value="NZ_JBHFAB010000009.1"/>
</dbReference>
<accession>A0ABV6VW60</accession>
<protein>
    <submittedName>
        <fullName evidence="5">YcnI family protein</fullName>
    </submittedName>
</protein>
<reference evidence="5 6" key="1">
    <citation type="submission" date="2024-09" db="EMBL/GenBank/DDBJ databases">
        <authorList>
            <person name="Lee S.D."/>
        </authorList>
    </citation>
    <scope>NUCLEOTIDE SEQUENCE [LARGE SCALE GENOMIC DNA]</scope>
    <source>
        <strain evidence="5 6">N8-3</strain>
    </source>
</reference>
<dbReference type="InterPro" id="IPR012533">
    <property type="entry name" value="YcnI-copper_dom"/>
</dbReference>
<dbReference type="EMBL" id="JBHFAB010000009">
    <property type="protein sequence ID" value="MFC1417935.1"/>
    <property type="molecule type" value="Genomic_DNA"/>
</dbReference>
<evidence type="ECO:0000313" key="6">
    <source>
        <dbReference type="Proteomes" id="UP001592531"/>
    </source>
</evidence>
<gene>
    <name evidence="5" type="ORF">ACEZDE_14980</name>
</gene>
<comment type="caution">
    <text evidence="5">The sequence shown here is derived from an EMBL/GenBank/DDBJ whole genome shotgun (WGS) entry which is preliminary data.</text>
</comment>